<evidence type="ECO:0000256" key="1">
    <source>
        <dbReference type="ARBA" id="ARBA00007494"/>
    </source>
</evidence>
<dbReference type="InterPro" id="IPR006027">
    <property type="entry name" value="NusB_RsmB_TIM44"/>
</dbReference>
<dbReference type="SUPFAM" id="SSF48013">
    <property type="entry name" value="NusB-like"/>
    <property type="match status" value="1"/>
</dbReference>
<keyword evidence="2" id="KW-0489">Methyltransferase</keyword>
<reference evidence="7" key="1">
    <citation type="submission" date="2020-05" db="EMBL/GenBank/DDBJ databases">
        <authorList>
            <person name="Chiriac C."/>
            <person name="Salcher M."/>
            <person name="Ghai R."/>
            <person name="Kavagutti S V."/>
        </authorList>
    </citation>
    <scope>NUCLEOTIDE SEQUENCE</scope>
</reference>
<evidence type="ECO:0000256" key="5">
    <source>
        <dbReference type="ARBA" id="ARBA00022884"/>
    </source>
</evidence>
<dbReference type="AlphaFoldDB" id="A0A6J6MXA8"/>
<name>A0A6J6MXA8_9ZZZZ</name>
<protein>
    <submittedName>
        <fullName evidence="7">Unannotated protein</fullName>
    </submittedName>
</protein>
<comment type="similarity">
    <text evidence="1">Belongs to the class I-like SAM-binding methyltransferase superfamily. RsmB/NOP family.</text>
</comment>
<feature type="domain" description="SAM-dependent MTase RsmB/NOP-type" evidence="6">
    <location>
        <begin position="141"/>
        <end position="424"/>
    </location>
</feature>
<dbReference type="GO" id="GO:0003723">
    <property type="term" value="F:RNA binding"/>
    <property type="evidence" value="ECO:0007669"/>
    <property type="project" value="UniProtKB-KW"/>
</dbReference>
<accession>A0A6J6MXA8</accession>
<evidence type="ECO:0000256" key="4">
    <source>
        <dbReference type="ARBA" id="ARBA00022691"/>
    </source>
</evidence>
<dbReference type="EMBL" id="CAEZXL010000008">
    <property type="protein sequence ID" value="CAB4678920.1"/>
    <property type="molecule type" value="Genomic_DNA"/>
</dbReference>
<dbReference type="GO" id="GO:0006355">
    <property type="term" value="P:regulation of DNA-templated transcription"/>
    <property type="evidence" value="ECO:0007669"/>
    <property type="project" value="InterPro"/>
</dbReference>
<dbReference type="Gene3D" id="3.40.50.150">
    <property type="entry name" value="Vaccinia Virus protein VP39"/>
    <property type="match status" value="1"/>
</dbReference>
<dbReference type="PANTHER" id="PTHR22807">
    <property type="entry name" value="NOP2 YEAST -RELATED NOL1/NOP2/FMU SUN DOMAIN-CONTAINING"/>
    <property type="match status" value="1"/>
</dbReference>
<dbReference type="CDD" id="cd02440">
    <property type="entry name" value="AdoMet_MTases"/>
    <property type="match status" value="1"/>
</dbReference>
<keyword evidence="3" id="KW-0808">Transferase</keyword>
<gene>
    <name evidence="7" type="ORF">UFOPK2373_00109</name>
</gene>
<organism evidence="7">
    <name type="scientific">freshwater metagenome</name>
    <dbReference type="NCBI Taxonomy" id="449393"/>
    <lineage>
        <taxon>unclassified sequences</taxon>
        <taxon>metagenomes</taxon>
        <taxon>ecological metagenomes</taxon>
    </lineage>
</organism>
<evidence type="ECO:0000256" key="3">
    <source>
        <dbReference type="ARBA" id="ARBA00022679"/>
    </source>
</evidence>
<keyword evidence="4" id="KW-0949">S-adenosyl-L-methionine</keyword>
<dbReference type="GO" id="GO:0008173">
    <property type="term" value="F:RNA methyltransferase activity"/>
    <property type="evidence" value="ECO:0007669"/>
    <property type="project" value="InterPro"/>
</dbReference>
<evidence type="ECO:0000259" key="6">
    <source>
        <dbReference type="PROSITE" id="PS51686"/>
    </source>
</evidence>
<dbReference type="PROSITE" id="PS51686">
    <property type="entry name" value="SAM_MT_RSMB_NOP"/>
    <property type="match status" value="1"/>
</dbReference>
<sequence length="425" mass="46943">MPALLDAAKLETRDAAFAQELAFSTLRWQLTYDAILDTVSSRPVNEIDAIALNALRLGCHQLLQMRVPAHAALNETVQLIRYACGEKMVGFANGLLRRVSEKTFEQWLTVIEAKASSEVERLSLRYSHPQWIVRALQQSLRTDSRDDEIEDLLRINNVPALVNLVALPGLSAREDFTELSESDNRYSPFGFTLDSGNPADLVEVKTGSVRVQDEGSQLAALALASFRDISKEESWLDLCAGPGGKAALLASIAEIESVSLVANEVQPHRAKLVSQSLKAFPNVKVTIEDGRNFGDKPNMFDRILVDAPCTGLGALRRRPEARWRKSAEDLKTLTALQLELLQSAYAALKPGGLLLYVTCSPHLSETTAVIEKAIKQLDVKVLDLTALMNERYMGGTLPANRKTVQLYTDRDNTDCMFMAMLTKEA</sequence>
<evidence type="ECO:0000313" key="7">
    <source>
        <dbReference type="EMBL" id="CAB4678920.1"/>
    </source>
</evidence>
<dbReference type="SUPFAM" id="SSF53335">
    <property type="entry name" value="S-adenosyl-L-methionine-dependent methyltransferases"/>
    <property type="match status" value="1"/>
</dbReference>
<dbReference type="InterPro" id="IPR029063">
    <property type="entry name" value="SAM-dependent_MTases_sf"/>
</dbReference>
<dbReference type="Gene3D" id="1.10.940.10">
    <property type="entry name" value="NusB-like"/>
    <property type="match status" value="1"/>
</dbReference>
<dbReference type="InterPro" id="IPR023267">
    <property type="entry name" value="RCMT"/>
</dbReference>
<dbReference type="InterPro" id="IPR018314">
    <property type="entry name" value="RsmB/NOL1/NOP2-like_CS"/>
</dbReference>
<dbReference type="InterPro" id="IPR001678">
    <property type="entry name" value="MeTrfase_RsmB-F_NOP2_dom"/>
</dbReference>
<dbReference type="PANTHER" id="PTHR22807:SF53">
    <property type="entry name" value="RIBOSOMAL RNA SMALL SUBUNIT METHYLTRANSFERASE B-RELATED"/>
    <property type="match status" value="1"/>
</dbReference>
<dbReference type="PROSITE" id="PS01153">
    <property type="entry name" value="NOL1_NOP2_SUN"/>
    <property type="match status" value="1"/>
</dbReference>
<evidence type="ECO:0000256" key="2">
    <source>
        <dbReference type="ARBA" id="ARBA00022603"/>
    </source>
</evidence>
<dbReference type="Pfam" id="PF01189">
    <property type="entry name" value="Methyltr_RsmB-F"/>
    <property type="match status" value="1"/>
</dbReference>
<dbReference type="Pfam" id="PF01029">
    <property type="entry name" value="NusB"/>
    <property type="match status" value="1"/>
</dbReference>
<keyword evidence="5" id="KW-0694">RNA-binding</keyword>
<dbReference type="PRINTS" id="PR02008">
    <property type="entry name" value="RCMTFAMILY"/>
</dbReference>
<proteinExistence type="inferred from homology"/>
<dbReference type="InterPro" id="IPR035926">
    <property type="entry name" value="NusB-like_sf"/>
</dbReference>
<dbReference type="InterPro" id="IPR049560">
    <property type="entry name" value="MeTrfase_RsmB-F_NOP2_cat"/>
</dbReference>
<dbReference type="GO" id="GO:0001510">
    <property type="term" value="P:RNA methylation"/>
    <property type="evidence" value="ECO:0007669"/>
    <property type="project" value="InterPro"/>
</dbReference>